<name>A0ABY9FC85_9PSED</name>
<proteinExistence type="predicted"/>
<keyword evidence="2" id="KW-1185">Reference proteome</keyword>
<accession>A0ABY9FC85</accession>
<dbReference type="EMBL" id="CP117451">
    <property type="protein sequence ID" value="WLH01202.1"/>
    <property type="molecule type" value="Genomic_DNA"/>
</dbReference>
<dbReference type="Proteomes" id="UP001224838">
    <property type="component" value="Chromosome"/>
</dbReference>
<dbReference type="InterPro" id="IPR019238">
    <property type="entry name" value="AbiEi_2"/>
</dbReference>
<organism evidence="1 2">
    <name type="scientific">Pseudomonas beijingensis</name>
    <dbReference type="NCBI Taxonomy" id="2954101"/>
    <lineage>
        <taxon>Bacteria</taxon>
        <taxon>Pseudomonadati</taxon>
        <taxon>Pseudomonadota</taxon>
        <taxon>Gammaproteobacteria</taxon>
        <taxon>Pseudomonadales</taxon>
        <taxon>Pseudomonadaceae</taxon>
        <taxon>Pseudomonas</taxon>
    </lineage>
</organism>
<reference evidence="1 2" key="1">
    <citation type="submission" date="2023-02" db="EMBL/GenBank/DDBJ databases">
        <title>Evolution of Hrp T3SS in non-pathogenic Pseudomonas fluorescens.</title>
        <authorList>
            <person name="Liao K."/>
            <person name="Wei H."/>
            <person name="Gu Y."/>
        </authorList>
    </citation>
    <scope>NUCLEOTIDE SEQUENCE [LARGE SCALE GENOMIC DNA]</scope>
    <source>
        <strain evidence="1 2">FP2034</strain>
    </source>
</reference>
<protein>
    <submittedName>
        <fullName evidence="1">Type IV toxin-antitoxin system AbiEi family antitoxin</fullName>
    </submittedName>
</protein>
<evidence type="ECO:0000313" key="1">
    <source>
        <dbReference type="EMBL" id="WLH01202.1"/>
    </source>
</evidence>
<dbReference type="Pfam" id="PF09952">
    <property type="entry name" value="AbiEi_2"/>
    <property type="match status" value="1"/>
</dbReference>
<gene>
    <name evidence="1" type="ORF">PSH92_28350</name>
</gene>
<sequence>MEKHHDWSSKLESQVLDSLGHSLTDAFGHEARLKVHAGHEGLAAGPDAVIELSTSAKDLQILVEVIGSAYPRDIRDAVWRLDSFERNRLHDMDSVRMIAAESLSPGAKKELKERDIAFFELGGSLYLKHDSWLIDIQRPSKPSASRRALQLFTGARENVIHSLLVHSHEWLTGTELSNLAETSQYTCSLVLQELTQREWCESVGGGPTRRRRLINPGALLDAWAEQWQARARENSSTWYTFVESPKHLLARVAETVAEKQIDFPWAFTGTAAGNVFAPLLTSTDTVDLIVPKGYAEDMADMLRLKPAKKGPNVTITEREGASLLFRQSHPEFPAYFVSPYILYLDLLDGRGRNKELAEHIRKFLEVEWARN</sequence>
<dbReference type="RefSeq" id="WP_305468876.1">
    <property type="nucleotide sequence ID" value="NZ_CP117425.1"/>
</dbReference>
<evidence type="ECO:0000313" key="2">
    <source>
        <dbReference type="Proteomes" id="UP001224838"/>
    </source>
</evidence>